<dbReference type="RefSeq" id="WP_157307550.1">
    <property type="nucleotide sequence ID" value="NZ_WRXN01000007.1"/>
</dbReference>
<comment type="caution">
    <text evidence="3">The sequence shown here is derived from an EMBL/GenBank/DDBJ whole genome shotgun (WGS) entry which is preliminary data.</text>
</comment>
<reference evidence="3 4" key="1">
    <citation type="submission" date="2019-12" db="EMBL/GenBank/DDBJ databases">
        <title>Chitinophaga sp. strain ysch24 (GDMCC 1.1355), whole genome shotgun sequence.</title>
        <authorList>
            <person name="Zhang X."/>
        </authorList>
    </citation>
    <scope>NUCLEOTIDE SEQUENCE [LARGE SCALE GENOMIC DNA]</scope>
    <source>
        <strain evidence="4">ysch24</strain>
    </source>
</reference>
<keyword evidence="1" id="KW-0732">Signal</keyword>
<proteinExistence type="predicted"/>
<name>A0A7K1U6X3_9BACT</name>
<sequence length="238" mass="26290">MNRLLLLLSLFTCKILSAQTLQLNIRHEVSGKPMLLDSTSYLNAMGETFSISVFKYYLSNFSLTTQKGQKIILPAAYFLISEDSAASKKIILKQLPAGTYSSISFMIGVDSIMNFSGAQGGALDPVHGMFWTWNSGYIMAKLEGTSPVTKHPNHVLQFHIGGYRAPHITQRTVTLELPRPLVIQRGQTVAVTLAADAASWFGEPFKISFREYAGFMSPGTVADRIADNYQHMFSVKGL</sequence>
<keyword evidence="4" id="KW-1185">Reference proteome</keyword>
<feature type="signal peptide" evidence="1">
    <location>
        <begin position="1"/>
        <end position="18"/>
    </location>
</feature>
<dbReference type="AlphaFoldDB" id="A0A7K1U6X3"/>
<evidence type="ECO:0000259" key="2">
    <source>
        <dbReference type="Pfam" id="PF20243"/>
    </source>
</evidence>
<dbReference type="EMBL" id="WRXN01000007">
    <property type="protein sequence ID" value="MVT10108.1"/>
    <property type="molecule type" value="Genomic_DNA"/>
</dbReference>
<accession>A0A7K1U6X3</accession>
<feature type="domain" description="Copper-binding protein MbnP-like" evidence="2">
    <location>
        <begin position="19"/>
        <end position="211"/>
    </location>
</feature>
<feature type="chain" id="PRO_5029915416" description="Copper-binding protein MbnP-like domain-containing protein" evidence="1">
    <location>
        <begin position="19"/>
        <end position="238"/>
    </location>
</feature>
<dbReference type="Proteomes" id="UP000461730">
    <property type="component" value="Unassembled WGS sequence"/>
</dbReference>
<gene>
    <name evidence="3" type="ORF">GO493_17690</name>
</gene>
<dbReference type="Pfam" id="PF20243">
    <property type="entry name" value="MbnP"/>
    <property type="match status" value="1"/>
</dbReference>
<evidence type="ECO:0000256" key="1">
    <source>
        <dbReference type="SAM" id="SignalP"/>
    </source>
</evidence>
<protein>
    <recommendedName>
        <fullName evidence="2">Copper-binding protein MbnP-like domain-containing protein</fullName>
    </recommendedName>
</protein>
<organism evidence="3 4">
    <name type="scientific">Chitinophaga tropicalis</name>
    <dbReference type="NCBI Taxonomy" id="2683588"/>
    <lineage>
        <taxon>Bacteria</taxon>
        <taxon>Pseudomonadati</taxon>
        <taxon>Bacteroidota</taxon>
        <taxon>Chitinophagia</taxon>
        <taxon>Chitinophagales</taxon>
        <taxon>Chitinophagaceae</taxon>
        <taxon>Chitinophaga</taxon>
    </lineage>
</organism>
<evidence type="ECO:0000313" key="4">
    <source>
        <dbReference type="Proteomes" id="UP000461730"/>
    </source>
</evidence>
<dbReference type="InterPro" id="IPR046863">
    <property type="entry name" value="MbnP-like_dom"/>
</dbReference>
<evidence type="ECO:0000313" key="3">
    <source>
        <dbReference type="EMBL" id="MVT10108.1"/>
    </source>
</evidence>